<dbReference type="KEGG" id="aar:Acear_2165"/>
<dbReference type="OrthoDB" id="9773772at2"/>
<dbReference type="HOGENOM" id="CLU_1022200_0_0_9"/>
<dbReference type="GO" id="GO:0005524">
    <property type="term" value="F:ATP binding"/>
    <property type="evidence" value="ECO:0007669"/>
    <property type="project" value="InterPro"/>
</dbReference>
<name>D9QTT0_ACEAZ</name>
<dbReference type="Gene3D" id="1.10.510.10">
    <property type="entry name" value="Transferase(Phosphotransferase) domain 1"/>
    <property type="match status" value="1"/>
</dbReference>
<evidence type="ECO:0000259" key="1">
    <source>
        <dbReference type="PROSITE" id="PS50011"/>
    </source>
</evidence>
<sequence>MELDYIKEKDDLGTRLIWIAEGWDGDRFRSYLDSFDRDFRAGNAIYDKRNLLTRIEPNKELGIKEDIAVKKFKLTRTYDKLRFCFLDSKAVRSLKIALALEEIGVKTPSPVAVVEKRGKFNKLLYSYFITEYVDYDYNLLDIAKDYDHSLRNKLKDWLPQIARDVKRMHQAGVVHNDLHAGNILVKLTEEKPEFYYIDLNRGRIKSNLSQKQRVKDLARFKLTSEEKEIFMEYYAPQHHQELLDLMIKQRERRQRLRQFKKKVRSLLGVR</sequence>
<dbReference type="Pfam" id="PF06293">
    <property type="entry name" value="Kdo"/>
    <property type="match status" value="1"/>
</dbReference>
<keyword evidence="2" id="KW-0723">Serine/threonine-protein kinase</keyword>
<dbReference type="InterPro" id="IPR011009">
    <property type="entry name" value="Kinase-like_dom_sf"/>
</dbReference>
<keyword evidence="2" id="KW-0418">Kinase</keyword>
<dbReference type="eggNOG" id="COG0515">
    <property type="taxonomic scope" value="Bacteria"/>
</dbReference>
<dbReference type="STRING" id="574087.Acear_2165"/>
<organism evidence="2 3">
    <name type="scientific">Acetohalobium arabaticum (strain ATCC 49924 / DSM 5501 / Z-7288)</name>
    <dbReference type="NCBI Taxonomy" id="574087"/>
    <lineage>
        <taxon>Bacteria</taxon>
        <taxon>Bacillati</taxon>
        <taxon>Bacillota</taxon>
        <taxon>Clostridia</taxon>
        <taxon>Halanaerobiales</taxon>
        <taxon>Halobacteroidaceae</taxon>
        <taxon>Acetohalobium</taxon>
    </lineage>
</organism>
<evidence type="ECO:0000313" key="3">
    <source>
        <dbReference type="Proteomes" id="UP000001661"/>
    </source>
</evidence>
<accession>D9QTT0</accession>
<protein>
    <submittedName>
        <fullName evidence="2">Mn2+dependent serine/threonine protein kinase</fullName>
    </submittedName>
</protein>
<dbReference type="EMBL" id="CP002105">
    <property type="protein sequence ID" value="ADL13651.1"/>
    <property type="molecule type" value="Genomic_DNA"/>
</dbReference>
<evidence type="ECO:0000313" key="2">
    <source>
        <dbReference type="EMBL" id="ADL13651.1"/>
    </source>
</evidence>
<dbReference type="RefSeq" id="WP_013279092.1">
    <property type="nucleotide sequence ID" value="NC_014378.1"/>
</dbReference>
<feature type="domain" description="Protein kinase" evidence="1">
    <location>
        <begin position="35"/>
        <end position="270"/>
    </location>
</feature>
<dbReference type="PROSITE" id="PS50011">
    <property type="entry name" value="PROTEIN_KINASE_DOM"/>
    <property type="match status" value="1"/>
</dbReference>
<proteinExistence type="predicted"/>
<dbReference type="GO" id="GO:0004674">
    <property type="term" value="F:protein serine/threonine kinase activity"/>
    <property type="evidence" value="ECO:0007669"/>
    <property type="project" value="UniProtKB-KW"/>
</dbReference>
<dbReference type="Proteomes" id="UP000001661">
    <property type="component" value="Chromosome"/>
</dbReference>
<dbReference type="SUPFAM" id="SSF56112">
    <property type="entry name" value="Protein kinase-like (PK-like)"/>
    <property type="match status" value="1"/>
</dbReference>
<dbReference type="AlphaFoldDB" id="D9QTT0"/>
<dbReference type="InterPro" id="IPR000719">
    <property type="entry name" value="Prot_kinase_dom"/>
</dbReference>
<keyword evidence="3" id="KW-1185">Reference proteome</keyword>
<gene>
    <name evidence="2" type="ordered locus">Acear_2165</name>
</gene>
<keyword evidence="2" id="KW-0808">Transferase</keyword>
<reference evidence="2 3" key="1">
    <citation type="journal article" date="2010" name="Stand. Genomic Sci.">
        <title>Complete genome sequence of Acetohalobium arabaticum type strain (Z-7288).</title>
        <authorList>
            <person name="Sikorski J."/>
            <person name="Lapidus A."/>
            <person name="Chertkov O."/>
            <person name="Lucas S."/>
            <person name="Copeland A."/>
            <person name="Glavina Del Rio T."/>
            <person name="Nolan M."/>
            <person name="Tice H."/>
            <person name="Cheng J.F."/>
            <person name="Han C."/>
            <person name="Brambilla E."/>
            <person name="Pitluck S."/>
            <person name="Liolios K."/>
            <person name="Ivanova N."/>
            <person name="Mavromatis K."/>
            <person name="Mikhailova N."/>
            <person name="Pati A."/>
            <person name="Bruce D."/>
            <person name="Detter C."/>
            <person name="Tapia R."/>
            <person name="Goodwin L."/>
            <person name="Chen A."/>
            <person name="Palaniappan K."/>
            <person name="Land M."/>
            <person name="Hauser L."/>
            <person name="Chang Y.J."/>
            <person name="Jeffries C.D."/>
            <person name="Rohde M."/>
            <person name="Goker M."/>
            <person name="Spring S."/>
            <person name="Woyke T."/>
            <person name="Bristow J."/>
            <person name="Eisen J.A."/>
            <person name="Markowitz V."/>
            <person name="Hugenholtz P."/>
            <person name="Kyrpides N.C."/>
            <person name="Klenk H.P."/>
        </authorList>
    </citation>
    <scope>NUCLEOTIDE SEQUENCE [LARGE SCALE GENOMIC DNA]</scope>
    <source>
        <strain evidence="3">ATCC 49924 / DSM 5501 / Z-7288</strain>
    </source>
</reference>